<keyword evidence="1" id="KW-0378">Hydrolase</keyword>
<dbReference type="InterPro" id="IPR001345">
    <property type="entry name" value="PG/BPGM_mutase_AS"/>
</dbReference>
<protein>
    <submittedName>
        <fullName evidence="1">Histidine phosphatase family protein</fullName>
        <ecNumber evidence="1">3.1.3.-</ecNumber>
    </submittedName>
</protein>
<comment type="caution">
    <text evidence="1">The sequence shown here is derived from an EMBL/GenBank/DDBJ whole genome shotgun (WGS) entry which is preliminary data.</text>
</comment>
<dbReference type="InterPro" id="IPR050275">
    <property type="entry name" value="PGM_Phosphatase"/>
</dbReference>
<dbReference type="PROSITE" id="PS00175">
    <property type="entry name" value="PG_MUTASE"/>
    <property type="match status" value="1"/>
</dbReference>
<reference evidence="1 2" key="1">
    <citation type="journal article" date="2024" name="Int. J. Mol. Sci.">
        <title>Exploration of Alicyclobacillus spp. Genome in Search of Antibiotic Resistance.</title>
        <authorList>
            <person name="Bucka-Kolendo J."/>
            <person name="Kiousi D.E."/>
            <person name="Dekowska A."/>
            <person name="Mikolajczuk-Szczyrba A."/>
            <person name="Karadedos D.M."/>
            <person name="Michael P."/>
            <person name="Galanis A."/>
            <person name="Sokolowska B."/>
        </authorList>
    </citation>
    <scope>NUCLEOTIDE SEQUENCE [LARGE SCALE GENOMIC DNA]</scope>
    <source>
        <strain evidence="1 2">KKP 3000</strain>
    </source>
</reference>
<dbReference type="Proteomes" id="UP001579974">
    <property type="component" value="Unassembled WGS sequence"/>
</dbReference>
<dbReference type="Pfam" id="PF00300">
    <property type="entry name" value="His_Phos_1"/>
    <property type="match status" value="1"/>
</dbReference>
<dbReference type="SMART" id="SM00855">
    <property type="entry name" value="PGAM"/>
    <property type="match status" value="1"/>
</dbReference>
<dbReference type="Gene3D" id="3.40.50.1240">
    <property type="entry name" value="Phosphoglycerate mutase-like"/>
    <property type="match status" value="1"/>
</dbReference>
<dbReference type="InterPro" id="IPR029033">
    <property type="entry name" value="His_PPase_superfam"/>
</dbReference>
<evidence type="ECO:0000313" key="1">
    <source>
        <dbReference type="EMBL" id="MFB5190765.1"/>
    </source>
</evidence>
<dbReference type="PIRSF" id="PIRSF000709">
    <property type="entry name" value="6PFK_2-Ptase"/>
    <property type="match status" value="1"/>
</dbReference>
<organism evidence="1 2">
    <name type="scientific">Alicyclobacillus fastidiosus</name>
    <dbReference type="NCBI Taxonomy" id="392011"/>
    <lineage>
        <taxon>Bacteria</taxon>
        <taxon>Bacillati</taxon>
        <taxon>Bacillota</taxon>
        <taxon>Bacilli</taxon>
        <taxon>Bacillales</taxon>
        <taxon>Alicyclobacillaceae</taxon>
        <taxon>Alicyclobacillus</taxon>
    </lineage>
</organism>
<name>A0ABV5AER1_9BACL</name>
<dbReference type="PANTHER" id="PTHR48100">
    <property type="entry name" value="BROAD-SPECIFICITY PHOSPHATASE YOR283W-RELATED"/>
    <property type="match status" value="1"/>
</dbReference>
<dbReference type="PANTHER" id="PTHR48100:SF59">
    <property type="entry name" value="ADENOSYLCOBALAMIN_ALPHA-RIBAZOLE PHOSPHATASE"/>
    <property type="match status" value="1"/>
</dbReference>
<accession>A0ABV5AER1</accession>
<dbReference type="SUPFAM" id="SSF53254">
    <property type="entry name" value="Phosphoglycerate mutase-like"/>
    <property type="match status" value="1"/>
</dbReference>
<dbReference type="GO" id="GO:0016787">
    <property type="term" value="F:hydrolase activity"/>
    <property type="evidence" value="ECO:0007669"/>
    <property type="project" value="UniProtKB-KW"/>
</dbReference>
<keyword evidence="2" id="KW-1185">Reference proteome</keyword>
<evidence type="ECO:0000313" key="2">
    <source>
        <dbReference type="Proteomes" id="UP001579974"/>
    </source>
</evidence>
<dbReference type="EMBL" id="JBDXSU010000007">
    <property type="protein sequence ID" value="MFB5190765.1"/>
    <property type="molecule type" value="Genomic_DNA"/>
</dbReference>
<dbReference type="RefSeq" id="WP_275474464.1">
    <property type="nucleotide sequence ID" value="NZ_CP162940.1"/>
</dbReference>
<dbReference type="CDD" id="cd07067">
    <property type="entry name" value="HP_PGM_like"/>
    <property type="match status" value="1"/>
</dbReference>
<dbReference type="EC" id="3.1.3.-" evidence="1"/>
<sequence>MIRLILLRHGETDWNKDARLQGTQPTALNETGIAQVQSACVALERQFGGSMAAIVTSPLLRAIQSAEICKEHFCMPFVVLEDLRERSFGALEGKCKADIRRDFAIDDVEQIMTNAFGIEPQSDVLLRLQRAMDVLRRRFAGQTVLAITHGSVIRLAGNLYNVGGGIIPNGSYIELVVE</sequence>
<gene>
    <name evidence="1" type="ORF">KKP3000_004251</name>
</gene>
<dbReference type="InterPro" id="IPR013078">
    <property type="entry name" value="His_Pase_superF_clade-1"/>
</dbReference>
<proteinExistence type="predicted"/>